<sequence length="336" mass="37855">MKKLVSLFLILVVAAIVAYTLAINYLQSPLAEGDAQLSSADFLLEIERGDSARGIVTKISEQLQRPYPQLDYRLSQLIIGIDTIKAGVYQIDPKQNWFEFWRVLANGDEKLFSVTLIEGQTLQQWLLKLQQQPYLTNTLEPTAVHSLSDKLNLVSGYPSAEGLFLPETYSYSAYTSDVELLSRAHQALQRKLSEVWEQRSPDCPVSSPYELLILASIIEKETGLDGERDLVASVFANRLNIGMRLQSDPTTIYGINNFDGNLTRAHLREKTAYNTYRIDGLPPTPIAMVSEASLRAAARPADSDYFYFVADKKGSHVFSKTLDEHRKAVRKYQLNQ</sequence>
<dbReference type="GO" id="GO:0008932">
    <property type="term" value="F:lytic endotransglycosylase activity"/>
    <property type="evidence" value="ECO:0007669"/>
    <property type="project" value="UniProtKB-UniRule"/>
</dbReference>
<keyword evidence="9" id="KW-1185">Reference proteome</keyword>
<comment type="function">
    <text evidence="7">Functions as a peptidoglycan terminase that cleaves nascent peptidoglycan strands endolytically to terminate their elongation.</text>
</comment>
<reference evidence="8 9" key="1">
    <citation type="journal article" date="2011" name="Front. Microbiol.">
        <title>Genomic signatures of strain selection and enhancement in Bacillus atrophaeus var. globigii, a historical biowarfare simulant.</title>
        <authorList>
            <person name="Gibbons H.S."/>
            <person name="Broomall S.M."/>
            <person name="McNew L.A."/>
            <person name="Daligault H."/>
            <person name="Chapman C."/>
            <person name="Bruce D."/>
            <person name="Karavis M."/>
            <person name="Krepps M."/>
            <person name="McGregor P.A."/>
            <person name="Hong C."/>
            <person name="Park K.H."/>
            <person name="Akmal A."/>
            <person name="Feldman A."/>
            <person name="Lin J.S."/>
            <person name="Chang W.E."/>
            <person name="Higgs B.W."/>
            <person name="Demirev P."/>
            <person name="Lindquist J."/>
            <person name="Liem A."/>
            <person name="Fochler E."/>
            <person name="Read T.D."/>
            <person name="Tapia R."/>
            <person name="Johnson S."/>
            <person name="Bishop-Lilly K.A."/>
            <person name="Detter C."/>
            <person name="Han C."/>
            <person name="Sozhamannan S."/>
            <person name="Rosenzweig C.N."/>
            <person name="Skowronski E.W."/>
        </authorList>
    </citation>
    <scope>NUCLEOTIDE SEQUENCE [LARGE SCALE GENOMIC DNA]</scope>
    <source>
        <strain evidence="8 9">CL-SP19</strain>
    </source>
</reference>
<evidence type="ECO:0000313" key="8">
    <source>
        <dbReference type="EMBL" id="RUO77615.1"/>
    </source>
</evidence>
<evidence type="ECO:0000313" key="9">
    <source>
        <dbReference type="Proteomes" id="UP000287908"/>
    </source>
</evidence>
<dbReference type="EC" id="4.2.2.29" evidence="7"/>
<dbReference type="AlphaFoldDB" id="A0A432ZHW4"/>
<dbReference type="CDD" id="cd08010">
    <property type="entry name" value="MltG_like"/>
    <property type="match status" value="1"/>
</dbReference>
<dbReference type="Pfam" id="PF02618">
    <property type="entry name" value="YceG"/>
    <property type="match status" value="1"/>
</dbReference>
<dbReference type="GO" id="GO:0071555">
    <property type="term" value="P:cell wall organization"/>
    <property type="evidence" value="ECO:0007669"/>
    <property type="project" value="UniProtKB-KW"/>
</dbReference>
<evidence type="ECO:0000256" key="3">
    <source>
        <dbReference type="ARBA" id="ARBA00022989"/>
    </source>
</evidence>
<feature type="site" description="Important for catalytic activity" evidence="7">
    <location>
        <position position="221"/>
    </location>
</feature>
<name>A0A432ZHW4_9GAMM</name>
<protein>
    <recommendedName>
        <fullName evidence="7">Endolytic murein transglycosylase</fullName>
        <ecNumber evidence="7">4.2.2.29</ecNumber>
    </recommendedName>
    <alternativeName>
        <fullName evidence="7">Peptidoglycan lytic transglycosylase</fullName>
    </alternativeName>
    <alternativeName>
        <fullName evidence="7">Peptidoglycan polymerization terminase</fullName>
    </alternativeName>
</protein>
<dbReference type="Gene3D" id="3.30.160.60">
    <property type="entry name" value="Classic Zinc Finger"/>
    <property type="match status" value="1"/>
</dbReference>
<dbReference type="EMBL" id="PIQF01000001">
    <property type="protein sequence ID" value="RUO77615.1"/>
    <property type="molecule type" value="Genomic_DNA"/>
</dbReference>
<keyword evidence="6 7" id="KW-0961">Cell wall biogenesis/degradation</keyword>
<comment type="catalytic activity">
    <reaction evidence="7">
        <text>a peptidoglycan chain = a peptidoglycan chain with N-acetyl-1,6-anhydromuramyl-[peptide] at the reducing end + a peptidoglycan chain with N-acetylglucosamine at the non-reducing end.</text>
        <dbReference type="EC" id="4.2.2.29"/>
    </reaction>
</comment>
<evidence type="ECO:0000256" key="5">
    <source>
        <dbReference type="ARBA" id="ARBA00023239"/>
    </source>
</evidence>
<dbReference type="RefSeq" id="WP_126783886.1">
    <property type="nucleotide sequence ID" value="NZ_PIQF01000001.1"/>
</dbReference>
<proteinExistence type="inferred from homology"/>
<keyword evidence="5 7" id="KW-0456">Lyase</keyword>
<dbReference type="OrthoDB" id="9814591at2"/>
<evidence type="ECO:0000256" key="6">
    <source>
        <dbReference type="ARBA" id="ARBA00023316"/>
    </source>
</evidence>
<dbReference type="GO" id="GO:0009252">
    <property type="term" value="P:peptidoglycan biosynthetic process"/>
    <property type="evidence" value="ECO:0007669"/>
    <property type="project" value="UniProtKB-UniRule"/>
</dbReference>
<dbReference type="HAMAP" id="MF_02065">
    <property type="entry name" value="MltG"/>
    <property type="match status" value="1"/>
</dbReference>
<keyword evidence="1 7" id="KW-1003">Cell membrane</keyword>
<dbReference type="PANTHER" id="PTHR30518">
    <property type="entry name" value="ENDOLYTIC MUREIN TRANSGLYCOSYLASE"/>
    <property type="match status" value="1"/>
</dbReference>
<comment type="similarity">
    <text evidence="7">Belongs to the transglycosylase MltG family.</text>
</comment>
<evidence type="ECO:0000256" key="1">
    <source>
        <dbReference type="ARBA" id="ARBA00022475"/>
    </source>
</evidence>
<keyword evidence="3 7" id="KW-1133">Transmembrane helix</keyword>
<dbReference type="PANTHER" id="PTHR30518:SF2">
    <property type="entry name" value="ENDOLYTIC MUREIN TRANSGLYCOSYLASE"/>
    <property type="match status" value="1"/>
</dbReference>
<evidence type="ECO:0000256" key="4">
    <source>
        <dbReference type="ARBA" id="ARBA00023136"/>
    </source>
</evidence>
<organism evidence="8 9">
    <name type="scientific">Idiomarina seosinensis</name>
    <dbReference type="NCBI Taxonomy" id="281739"/>
    <lineage>
        <taxon>Bacteria</taxon>
        <taxon>Pseudomonadati</taxon>
        <taxon>Pseudomonadota</taxon>
        <taxon>Gammaproteobacteria</taxon>
        <taxon>Alteromonadales</taxon>
        <taxon>Idiomarinaceae</taxon>
        <taxon>Idiomarina</taxon>
    </lineage>
</organism>
<keyword evidence="2 7" id="KW-0812">Transmembrane</keyword>
<accession>A0A432ZHW4</accession>
<dbReference type="Proteomes" id="UP000287908">
    <property type="component" value="Unassembled WGS sequence"/>
</dbReference>
<keyword evidence="4 7" id="KW-0472">Membrane</keyword>
<gene>
    <name evidence="7" type="primary">mltG</name>
    <name evidence="8" type="ORF">CWI81_03820</name>
</gene>
<dbReference type="InterPro" id="IPR003770">
    <property type="entry name" value="MLTG-like"/>
</dbReference>
<keyword evidence="7" id="KW-0997">Cell inner membrane</keyword>
<comment type="caution">
    <text evidence="8">The sequence shown here is derived from an EMBL/GenBank/DDBJ whole genome shotgun (WGS) entry which is preliminary data.</text>
</comment>
<evidence type="ECO:0000256" key="7">
    <source>
        <dbReference type="HAMAP-Rule" id="MF_02065"/>
    </source>
</evidence>
<evidence type="ECO:0000256" key="2">
    <source>
        <dbReference type="ARBA" id="ARBA00022692"/>
    </source>
</evidence>
<dbReference type="GO" id="GO:0005886">
    <property type="term" value="C:plasma membrane"/>
    <property type="evidence" value="ECO:0007669"/>
    <property type="project" value="UniProtKB-UniRule"/>
</dbReference>
<dbReference type="NCBIfam" id="TIGR00247">
    <property type="entry name" value="endolytic transglycosylase MltG"/>
    <property type="match status" value="1"/>
</dbReference>